<name>A0A7S1BCE5_9STRA</name>
<keyword evidence="1" id="KW-0732">Signal</keyword>
<accession>A0A7S1BCE5</accession>
<feature type="signal peptide" evidence="1">
    <location>
        <begin position="1"/>
        <end position="18"/>
    </location>
</feature>
<feature type="chain" id="PRO_5031511699" evidence="1">
    <location>
        <begin position="19"/>
        <end position="545"/>
    </location>
</feature>
<dbReference type="EMBL" id="HBFR01013164">
    <property type="protein sequence ID" value="CAD8882343.1"/>
    <property type="molecule type" value="Transcribed_RNA"/>
</dbReference>
<reference evidence="2" key="1">
    <citation type="submission" date="2021-01" db="EMBL/GenBank/DDBJ databases">
        <authorList>
            <person name="Corre E."/>
            <person name="Pelletier E."/>
            <person name="Niang G."/>
            <person name="Scheremetjew M."/>
            <person name="Finn R."/>
            <person name="Kale V."/>
            <person name="Holt S."/>
            <person name="Cochrane G."/>
            <person name="Meng A."/>
            <person name="Brown T."/>
            <person name="Cohen L."/>
        </authorList>
    </citation>
    <scope>NUCLEOTIDE SEQUENCE</scope>
    <source>
        <strain evidence="2">308</strain>
    </source>
</reference>
<gene>
    <name evidence="2" type="ORF">CHYS00102_LOCUS9531</name>
</gene>
<sequence>MFFSRVICFLASASVSDAAWQIRKDEGIKNRDITPVLGRGYSITTGSFHSICLEVDEIADPTCDYEFFFEEIQSEAEITTSLKGKFSDTVSAEDVVNKISRGYAASGTSNTNTHYLVSLMRIEKYFSSVDESESGFIEQMDAVFDRGNIMQFFQVCGPTYIQAINRITEVSATFSYTSGSSQADVKFNNKIEQSFKNSDAVTASSSTEGALSSSADNLTINIQAYGIGLGDLELSEDESFVASNMEDFTNLMDVAFQSIADPYVGLVLSMEVVPWISSPLFMNTFGLDNTLSRNTYGCIDAGDATCNSTICGYDATTGAELFNKDRCIVTGDEDSVNKDIRKFNLQANAEYIVRLDARVRDELSLMHRHMNCISKLFSMDPEVYDLIELHSNTLGFNFDRRDSGNSVDLTVQALKFKLLYGEGFTPSAIAQDPSVLTPFLFVRKWQHISDYITLFMEPCMNQLSDEHFGTQNANMQLKHWSTITECNKYWCTMPGTLMANGTCHSMAATQGFKDYNYLGYWLEEYCPPRLKSSTELNPLMRYPRP</sequence>
<evidence type="ECO:0000256" key="1">
    <source>
        <dbReference type="SAM" id="SignalP"/>
    </source>
</evidence>
<evidence type="ECO:0000313" key="2">
    <source>
        <dbReference type="EMBL" id="CAD8882343.1"/>
    </source>
</evidence>
<protein>
    <submittedName>
        <fullName evidence="2">Uncharacterized protein</fullName>
    </submittedName>
</protein>
<dbReference type="AlphaFoldDB" id="A0A7S1BCE5"/>
<organism evidence="2">
    <name type="scientific">Corethron hystrix</name>
    <dbReference type="NCBI Taxonomy" id="216773"/>
    <lineage>
        <taxon>Eukaryota</taxon>
        <taxon>Sar</taxon>
        <taxon>Stramenopiles</taxon>
        <taxon>Ochrophyta</taxon>
        <taxon>Bacillariophyta</taxon>
        <taxon>Coscinodiscophyceae</taxon>
        <taxon>Corethrophycidae</taxon>
        <taxon>Corethrales</taxon>
        <taxon>Corethraceae</taxon>
        <taxon>Corethron</taxon>
    </lineage>
</organism>
<proteinExistence type="predicted"/>